<evidence type="ECO:0000256" key="1">
    <source>
        <dbReference type="SAM" id="MobiDB-lite"/>
    </source>
</evidence>
<dbReference type="EMBL" id="FCQH01000008">
    <property type="protein sequence ID" value="CVK96837.1"/>
    <property type="molecule type" value="Genomic_DNA"/>
</dbReference>
<dbReference type="VEuPathDB" id="FungiDB:FMAN_16151"/>
<dbReference type="PANTHER" id="PTHR38166:SF1">
    <property type="entry name" value="C2H2-TYPE DOMAIN-CONTAINING PROTEIN"/>
    <property type="match status" value="1"/>
</dbReference>
<comment type="caution">
    <text evidence="2">The sequence shown here is derived from an EMBL/GenBank/DDBJ whole genome shotgun (WGS) entry which is preliminary data.</text>
</comment>
<evidence type="ECO:0000313" key="3">
    <source>
        <dbReference type="Proteomes" id="UP000184255"/>
    </source>
</evidence>
<organism evidence="2 3">
    <name type="scientific">Fusarium mangiferae</name>
    <name type="common">Mango malformation disease fungus</name>
    <dbReference type="NCBI Taxonomy" id="192010"/>
    <lineage>
        <taxon>Eukaryota</taxon>
        <taxon>Fungi</taxon>
        <taxon>Dikarya</taxon>
        <taxon>Ascomycota</taxon>
        <taxon>Pezizomycotina</taxon>
        <taxon>Sordariomycetes</taxon>
        <taxon>Hypocreomycetidae</taxon>
        <taxon>Hypocreales</taxon>
        <taxon>Nectriaceae</taxon>
        <taxon>Fusarium</taxon>
        <taxon>Fusarium fujikuroi species complex</taxon>
    </lineage>
</organism>
<keyword evidence="3" id="KW-1185">Reference proteome</keyword>
<feature type="region of interest" description="Disordered" evidence="1">
    <location>
        <begin position="110"/>
        <end position="140"/>
    </location>
</feature>
<protein>
    <recommendedName>
        <fullName evidence="4">C2H2-type domain-containing protein</fullName>
    </recommendedName>
</protein>
<name>A0A1L7TNF5_FUSMA</name>
<feature type="region of interest" description="Disordered" evidence="1">
    <location>
        <begin position="1"/>
        <end position="90"/>
    </location>
</feature>
<dbReference type="Proteomes" id="UP000184255">
    <property type="component" value="Unassembled WGS sequence"/>
</dbReference>
<feature type="compositionally biased region" description="Polar residues" evidence="1">
    <location>
        <begin position="69"/>
        <end position="90"/>
    </location>
</feature>
<evidence type="ECO:0008006" key="4">
    <source>
        <dbReference type="Google" id="ProtNLM"/>
    </source>
</evidence>
<feature type="compositionally biased region" description="Polar residues" evidence="1">
    <location>
        <begin position="13"/>
        <end position="40"/>
    </location>
</feature>
<evidence type="ECO:0000313" key="2">
    <source>
        <dbReference type="EMBL" id="CVK96837.1"/>
    </source>
</evidence>
<gene>
    <name evidence="2" type="ORF">FMAN_16151</name>
</gene>
<accession>A0A1L7TNF5</accession>
<dbReference type="GeneID" id="65094943"/>
<feature type="compositionally biased region" description="Basic residues" evidence="1">
    <location>
        <begin position="1"/>
        <end position="10"/>
    </location>
</feature>
<proteinExistence type="predicted"/>
<reference evidence="3" key="1">
    <citation type="journal article" date="2016" name="Genome Biol. Evol.">
        <title>Comparative 'omics' of the Fusarium fujikuroi species complex highlights differences in genetic potential and metabolite synthesis.</title>
        <authorList>
            <person name="Niehaus E.-M."/>
            <person name="Muensterkoetter M."/>
            <person name="Proctor R.H."/>
            <person name="Brown D.W."/>
            <person name="Sharon A."/>
            <person name="Idan Y."/>
            <person name="Oren-Young L."/>
            <person name="Sieber C.M."/>
            <person name="Novak O."/>
            <person name="Pencik A."/>
            <person name="Tarkowska D."/>
            <person name="Hromadova K."/>
            <person name="Freeman S."/>
            <person name="Maymon M."/>
            <person name="Elazar M."/>
            <person name="Youssef S.A."/>
            <person name="El-Shabrawy E.S.M."/>
            <person name="Shalaby A.B.A."/>
            <person name="Houterman P."/>
            <person name="Brock N.L."/>
            <person name="Burkhardt I."/>
            <person name="Tsavkelova E.A."/>
            <person name="Dickschat J.S."/>
            <person name="Galuszka P."/>
            <person name="Gueldener U."/>
            <person name="Tudzynski B."/>
        </authorList>
    </citation>
    <scope>NUCLEOTIDE SEQUENCE [LARGE SCALE GENOMIC DNA]</scope>
    <source>
        <strain evidence="3">MRC7560</strain>
    </source>
</reference>
<sequence length="348" mass="40269">MIPQRSRKLPLRQFTSQSTQRPTQSGLKRTRSGRSLSPPDNQCEKPELNDATTPSRSEGPPSNDDDEVISTNEQQQSRENSLSHSQMSLAQGTDLQRLLRGRFSRWSDGVEYTAPPKDRLPPRKRFRTSQWQSGLPRADEENDSEEEFVVISHAARREGFFHLACPFYIHAPDKHQKCLVQQDLFSIEAVIKHLLRYHDKPLYCRTCWKIFETLTDRDNHVLENACRRKDQETSIGLTESQKVRLIKRDRYDVGEARRWRRLWSTVFPGTEQPRSPYLDRDEGLKVSMVRDFWIVDGQKFVSGFLGGLESHLHGKSVRNDTTCQEALRGLVNWAMAPDSDFTRLSSAR</sequence>
<dbReference type="RefSeq" id="XP_041684249.1">
    <property type="nucleotide sequence ID" value="XM_041833935.1"/>
</dbReference>
<dbReference type="AlphaFoldDB" id="A0A1L7TNF5"/>
<dbReference type="PANTHER" id="PTHR38166">
    <property type="entry name" value="C2H2-TYPE DOMAIN-CONTAINING PROTEIN-RELATED"/>
    <property type="match status" value="1"/>
</dbReference>